<evidence type="ECO:0000256" key="3">
    <source>
        <dbReference type="ARBA" id="ARBA00023125"/>
    </source>
</evidence>
<evidence type="ECO:0000256" key="2">
    <source>
        <dbReference type="ARBA" id="ARBA00022578"/>
    </source>
</evidence>
<evidence type="ECO:0000313" key="8">
    <source>
        <dbReference type="EMBL" id="ORW05109.1"/>
    </source>
</evidence>
<dbReference type="GO" id="GO:0006310">
    <property type="term" value="P:DNA recombination"/>
    <property type="evidence" value="ECO:0007669"/>
    <property type="project" value="UniProtKB-KW"/>
</dbReference>
<dbReference type="InterPro" id="IPR053470">
    <property type="entry name" value="RNA-guided_DNA_endonuclease"/>
</dbReference>
<dbReference type="GO" id="GO:0032196">
    <property type="term" value="P:transposition"/>
    <property type="evidence" value="ECO:0007669"/>
    <property type="project" value="UniProtKB-KW"/>
</dbReference>
<feature type="domain" description="Cas12f1-like TNB" evidence="7">
    <location>
        <begin position="418"/>
        <end position="485"/>
    </location>
</feature>
<dbReference type="Pfam" id="PF07282">
    <property type="entry name" value="Cas12f1-like_TNB"/>
    <property type="match status" value="1"/>
</dbReference>
<dbReference type="NCBIfam" id="NF038280">
    <property type="entry name" value="IS607_TnpB"/>
    <property type="match status" value="1"/>
</dbReference>
<comment type="caution">
    <text evidence="8">The sequence shown here is derived from an EMBL/GenBank/DDBJ whole genome shotgun (WGS) entry which is preliminary data.</text>
</comment>
<dbReference type="EMBL" id="LQPE01000090">
    <property type="protein sequence ID" value="ORW05109.1"/>
    <property type="molecule type" value="Genomic_DNA"/>
</dbReference>
<evidence type="ECO:0000256" key="5">
    <source>
        <dbReference type="SAM" id="MobiDB-lite"/>
    </source>
</evidence>
<keyword evidence="4" id="KW-0233">DNA recombination</keyword>
<feature type="compositionally biased region" description="Polar residues" evidence="5">
    <location>
        <begin position="542"/>
        <end position="551"/>
    </location>
</feature>
<evidence type="ECO:0000313" key="9">
    <source>
        <dbReference type="Proteomes" id="UP000193487"/>
    </source>
</evidence>
<evidence type="ECO:0000256" key="4">
    <source>
        <dbReference type="ARBA" id="ARBA00023172"/>
    </source>
</evidence>
<dbReference type="Proteomes" id="UP000193487">
    <property type="component" value="Unassembled WGS sequence"/>
</dbReference>
<feature type="domain" description="Probable transposase IS891/IS1136/IS1341" evidence="6">
    <location>
        <begin position="278"/>
        <end position="397"/>
    </location>
</feature>
<dbReference type="InterPro" id="IPR010095">
    <property type="entry name" value="Cas12f1-like_TNB"/>
</dbReference>
<keyword evidence="2" id="KW-0815">Transposition</keyword>
<feature type="region of interest" description="Disordered" evidence="5">
    <location>
        <begin position="496"/>
        <end position="551"/>
    </location>
</feature>
<proteinExistence type="inferred from homology"/>
<dbReference type="GO" id="GO:0003677">
    <property type="term" value="F:DNA binding"/>
    <property type="evidence" value="ECO:0007669"/>
    <property type="project" value="UniProtKB-KW"/>
</dbReference>
<reference evidence="8 9" key="1">
    <citation type="submission" date="2016-01" db="EMBL/GenBank/DDBJ databases">
        <title>The new phylogeny of the genus Mycobacterium.</title>
        <authorList>
            <person name="Tarcisio F."/>
            <person name="Conor M."/>
            <person name="Antonella G."/>
            <person name="Elisabetta G."/>
            <person name="Giulia F.S."/>
            <person name="Sara T."/>
            <person name="Anna F."/>
            <person name="Clotilde B."/>
            <person name="Roberto B."/>
            <person name="Veronica D.S."/>
            <person name="Fabio R."/>
            <person name="Monica P."/>
            <person name="Olivier J."/>
            <person name="Enrico T."/>
            <person name="Nicola S."/>
        </authorList>
    </citation>
    <scope>NUCLEOTIDE SEQUENCE [LARGE SCALE GENOMIC DNA]</scope>
    <source>
        <strain evidence="8 9">DSM 45166</strain>
    </source>
</reference>
<evidence type="ECO:0000259" key="7">
    <source>
        <dbReference type="Pfam" id="PF07282"/>
    </source>
</evidence>
<keyword evidence="3" id="KW-0238">DNA-binding</keyword>
<evidence type="ECO:0000256" key="1">
    <source>
        <dbReference type="ARBA" id="ARBA00008761"/>
    </source>
</evidence>
<feature type="compositionally biased region" description="Gly residues" evidence="5">
    <location>
        <begin position="513"/>
        <end position="526"/>
    </location>
</feature>
<name>A0A1X1Y204_9MYCO</name>
<dbReference type="Pfam" id="PF01385">
    <property type="entry name" value="OrfB_IS605"/>
    <property type="match status" value="1"/>
</dbReference>
<sequence>MIVGMRTRAQAAKVATATGGAHLAGTPKPDGAPRFSRYVDLGGADFESHRTAVESVSVLFDLYDGDADCYAQTGSPGAKLPTGWTVTAAKFEVEWPAEPQRVGLVRSHFGARRKAFNWGLAQVKADLDAKAVDPGHESVGWDLGSLRWAWNRAKDGVAPWWAENSKEAYSSGLADLARALDNWSASRNGTRRGRRVGFPRFQSARRDAGRVRFTTGTMRLEDDRRTITVPVIGPLRSKENTRRVQRHIASGRARVLNMTLSQRWGRLFVSISYALRTPVTVRTVARPTVVAGVDLGVRTLATVATLDTATGEESIVEYPNPAPLKATLAARRRAGRELSRRIPGSRGHRAAKAKLTRLDRRCVHLRREAAHQLTTELAGRFGHIVIEDLDVAAMKRSMGRRAYRRAVSDAAMGLVGPMLAYKTSRSGAVLTVADRWFPSSQIHHGCTTPDGTGCRLIGKGRIDKLLICPHTGEVVDRDRNAALNLRDWPEYASCGPVGTTAPSVPGPTTAVGTGHGADTGTSGAGGASIRPRPRGAGRGEAKTQTPQGDAA</sequence>
<protein>
    <submittedName>
        <fullName evidence="8">Transposase</fullName>
    </submittedName>
</protein>
<dbReference type="InterPro" id="IPR001959">
    <property type="entry name" value="Transposase"/>
</dbReference>
<organism evidence="8 9">
    <name type="scientific">Mycobacterium kyorinense</name>
    <dbReference type="NCBI Taxonomy" id="487514"/>
    <lineage>
        <taxon>Bacteria</taxon>
        <taxon>Bacillati</taxon>
        <taxon>Actinomycetota</taxon>
        <taxon>Actinomycetes</taxon>
        <taxon>Mycobacteriales</taxon>
        <taxon>Mycobacteriaceae</taxon>
        <taxon>Mycobacterium</taxon>
    </lineage>
</organism>
<dbReference type="RefSeq" id="WP_045385812.1">
    <property type="nucleotide sequence ID" value="NZ_BBKA01000241.1"/>
</dbReference>
<dbReference type="AlphaFoldDB" id="A0A1X1Y204"/>
<dbReference type="NCBIfam" id="NF040570">
    <property type="entry name" value="guided_TnpB"/>
    <property type="match status" value="1"/>
</dbReference>
<evidence type="ECO:0000259" key="6">
    <source>
        <dbReference type="Pfam" id="PF01385"/>
    </source>
</evidence>
<comment type="similarity">
    <text evidence="1">In the C-terminal section; belongs to the transposase 35 family.</text>
</comment>
<accession>A0A1X1Y204</accession>
<keyword evidence="9" id="KW-1185">Reference proteome</keyword>
<dbReference type="OrthoDB" id="6230307at2"/>
<gene>
    <name evidence="8" type="ORF">AWC14_01975</name>
</gene>